<dbReference type="PROSITE" id="PS00154">
    <property type="entry name" value="ATPASE_E1_E2"/>
    <property type="match status" value="1"/>
</dbReference>
<dbReference type="InterPro" id="IPR018303">
    <property type="entry name" value="ATPase_P-typ_P_site"/>
</dbReference>
<feature type="region of interest" description="Disordered" evidence="24">
    <location>
        <begin position="248"/>
        <end position="269"/>
    </location>
</feature>
<evidence type="ECO:0000259" key="26">
    <source>
        <dbReference type="Pfam" id="PF16212"/>
    </source>
</evidence>
<evidence type="ECO:0000256" key="21">
    <source>
        <dbReference type="PIRSR" id="PIRSR606539-2"/>
    </source>
</evidence>
<evidence type="ECO:0000256" key="3">
    <source>
        <dbReference type="ARBA" id="ARBA00008109"/>
    </source>
</evidence>
<dbReference type="OrthoDB" id="377733at2759"/>
<comment type="caution">
    <text evidence="27">The sequence shown here is derived from an EMBL/GenBank/DDBJ whole genome shotgun (WGS) entry which is preliminary data.</text>
</comment>
<keyword evidence="9 21" id="KW-0067">ATP-binding</keyword>
<accession>A0A7C8MPC6</accession>
<dbReference type="EMBL" id="WUBL01000116">
    <property type="protein sequence ID" value="KAF2965413.1"/>
    <property type="molecule type" value="Genomic_DNA"/>
</dbReference>
<name>A0A7C8MPC6_9PEZI</name>
<feature type="binding site" evidence="21">
    <location>
        <position position="914"/>
    </location>
    <ligand>
        <name>ATP</name>
        <dbReference type="ChEBI" id="CHEBI:30616"/>
    </ligand>
</feature>
<dbReference type="SUPFAM" id="SSF56784">
    <property type="entry name" value="HAD-like"/>
    <property type="match status" value="1"/>
</dbReference>
<evidence type="ECO:0000313" key="27">
    <source>
        <dbReference type="EMBL" id="KAF2965413.1"/>
    </source>
</evidence>
<feature type="compositionally biased region" description="Basic and acidic residues" evidence="24">
    <location>
        <begin position="1334"/>
        <end position="1349"/>
    </location>
</feature>
<dbReference type="InterPro" id="IPR006539">
    <property type="entry name" value="P-type_ATPase_IV"/>
</dbReference>
<feature type="transmembrane region" description="Helical" evidence="23">
    <location>
        <begin position="1223"/>
        <end position="1241"/>
    </location>
</feature>
<evidence type="ECO:0000256" key="2">
    <source>
        <dbReference type="ARBA" id="ARBA00004651"/>
    </source>
</evidence>
<dbReference type="PANTHER" id="PTHR24092">
    <property type="entry name" value="PROBABLE PHOSPHOLIPID-TRANSPORTING ATPASE"/>
    <property type="match status" value="1"/>
</dbReference>
<comment type="cofactor">
    <cofactor evidence="1 22">
        <name>Mg(2+)</name>
        <dbReference type="ChEBI" id="CHEBI:18420"/>
    </cofactor>
</comment>
<dbReference type="Pfam" id="PF16212">
    <property type="entry name" value="PhoLip_ATPase_C"/>
    <property type="match status" value="1"/>
</dbReference>
<evidence type="ECO:0000256" key="8">
    <source>
        <dbReference type="ARBA" id="ARBA00022741"/>
    </source>
</evidence>
<dbReference type="InterPro" id="IPR023214">
    <property type="entry name" value="HAD_sf"/>
</dbReference>
<keyword evidence="5" id="KW-1003">Cell membrane</keyword>
<evidence type="ECO:0000256" key="11">
    <source>
        <dbReference type="ARBA" id="ARBA00022967"/>
    </source>
</evidence>
<evidence type="ECO:0000256" key="17">
    <source>
        <dbReference type="ARBA" id="ARBA00050913"/>
    </source>
</evidence>
<dbReference type="Pfam" id="PF16209">
    <property type="entry name" value="PhoLip_ATPase_N"/>
    <property type="match status" value="1"/>
</dbReference>
<dbReference type="SUPFAM" id="SSF81653">
    <property type="entry name" value="Calcium ATPase, transduction domain A"/>
    <property type="match status" value="1"/>
</dbReference>
<feature type="transmembrane region" description="Helical" evidence="23">
    <location>
        <begin position="485"/>
        <end position="509"/>
    </location>
</feature>
<proteinExistence type="inferred from homology"/>
<evidence type="ECO:0000313" key="28">
    <source>
        <dbReference type="Proteomes" id="UP000481858"/>
    </source>
</evidence>
<dbReference type="InterPro" id="IPR008250">
    <property type="entry name" value="ATPase_P-typ_transduc_dom_A_sf"/>
</dbReference>
<evidence type="ECO:0000256" key="1">
    <source>
        <dbReference type="ARBA" id="ARBA00001946"/>
    </source>
</evidence>
<feature type="region of interest" description="Disordered" evidence="24">
    <location>
        <begin position="1333"/>
        <end position="1421"/>
    </location>
</feature>
<evidence type="ECO:0000256" key="18">
    <source>
        <dbReference type="ARBA" id="ARBA00051303"/>
    </source>
</evidence>
<dbReference type="GO" id="GO:0000287">
    <property type="term" value="F:magnesium ion binding"/>
    <property type="evidence" value="ECO:0007669"/>
    <property type="project" value="UniProtKB-UniRule"/>
</dbReference>
<dbReference type="GO" id="GO:0016887">
    <property type="term" value="F:ATP hydrolysis activity"/>
    <property type="evidence" value="ECO:0007669"/>
    <property type="project" value="InterPro"/>
</dbReference>
<dbReference type="SFLD" id="SFLDF00027">
    <property type="entry name" value="p-type_atpase"/>
    <property type="match status" value="1"/>
</dbReference>
<evidence type="ECO:0000256" key="13">
    <source>
        <dbReference type="ARBA" id="ARBA00023055"/>
    </source>
</evidence>
<evidence type="ECO:0000256" key="14">
    <source>
        <dbReference type="ARBA" id="ARBA00023136"/>
    </source>
</evidence>
<dbReference type="FunCoup" id="A0A7C8MPC6">
    <property type="interactions" value="41"/>
</dbReference>
<evidence type="ECO:0000256" key="22">
    <source>
        <dbReference type="PIRSR" id="PIRSR606539-3"/>
    </source>
</evidence>
<feature type="region of interest" description="Disordered" evidence="24">
    <location>
        <begin position="1"/>
        <end position="90"/>
    </location>
</feature>
<keyword evidence="13" id="KW-0445">Lipid transport</keyword>
<evidence type="ECO:0000256" key="19">
    <source>
        <dbReference type="ARBA" id="ARBA00052223"/>
    </source>
</evidence>
<evidence type="ECO:0000256" key="6">
    <source>
        <dbReference type="ARBA" id="ARBA00022692"/>
    </source>
</evidence>
<feature type="transmembrane region" description="Helical" evidence="23">
    <location>
        <begin position="1288"/>
        <end position="1307"/>
    </location>
</feature>
<dbReference type="InterPro" id="IPR001757">
    <property type="entry name" value="P_typ_ATPase"/>
</dbReference>
<evidence type="ECO:0000259" key="25">
    <source>
        <dbReference type="Pfam" id="PF16209"/>
    </source>
</evidence>
<dbReference type="GO" id="GO:0099040">
    <property type="term" value="P:ceramide translocation"/>
    <property type="evidence" value="ECO:0007669"/>
    <property type="project" value="UniProtKB-ARBA"/>
</dbReference>
<evidence type="ECO:0000256" key="7">
    <source>
        <dbReference type="ARBA" id="ARBA00022723"/>
    </source>
</evidence>
<evidence type="ECO:0000256" key="4">
    <source>
        <dbReference type="ARBA" id="ARBA00022448"/>
    </source>
</evidence>
<dbReference type="InterPro" id="IPR023298">
    <property type="entry name" value="ATPase_P-typ_TM_dom_sf"/>
</dbReference>
<dbReference type="CDD" id="cd02073">
    <property type="entry name" value="P-type_ATPase_APLT_Dnf-like"/>
    <property type="match status" value="1"/>
</dbReference>
<feature type="transmembrane region" description="Helical" evidence="23">
    <location>
        <begin position="1111"/>
        <end position="1131"/>
    </location>
</feature>
<evidence type="ECO:0000256" key="20">
    <source>
        <dbReference type="PIRSR" id="PIRSR606539-1"/>
    </source>
</evidence>
<feature type="binding site" evidence="21">
    <location>
        <position position="1034"/>
    </location>
    <ligand>
        <name>ATP</name>
        <dbReference type="ChEBI" id="CHEBI:30616"/>
    </ligand>
</feature>
<dbReference type="EC" id="7.6.2.1" evidence="23"/>
<keyword evidence="4" id="KW-0813">Transport</keyword>
<dbReference type="FunFam" id="3.40.1110.10:FF:000048">
    <property type="entry name" value="Phospholipid-transporting ATPase"/>
    <property type="match status" value="1"/>
</dbReference>
<keyword evidence="8 21" id="KW-0547">Nucleotide-binding</keyword>
<feature type="binding site" evidence="21">
    <location>
        <position position="1057"/>
    </location>
    <ligand>
        <name>ATP</name>
        <dbReference type="ChEBI" id="CHEBI:30616"/>
    </ligand>
</feature>
<evidence type="ECO:0000256" key="5">
    <source>
        <dbReference type="ARBA" id="ARBA00022475"/>
    </source>
</evidence>
<feature type="domain" description="P-type ATPase N-terminal" evidence="25">
    <location>
        <begin position="108"/>
        <end position="166"/>
    </location>
</feature>
<feature type="transmembrane region" description="Helical" evidence="23">
    <location>
        <begin position="529"/>
        <end position="553"/>
    </location>
</feature>
<feature type="binding site" evidence="21">
    <location>
        <position position="1028"/>
    </location>
    <ligand>
        <name>ATP</name>
        <dbReference type="ChEBI" id="CHEBI:30616"/>
    </ligand>
</feature>
<feature type="domain" description="P-type ATPase C-terminal" evidence="26">
    <location>
        <begin position="1080"/>
        <end position="1317"/>
    </location>
</feature>
<dbReference type="InterPro" id="IPR036412">
    <property type="entry name" value="HAD-like_sf"/>
</dbReference>
<protein>
    <recommendedName>
        <fullName evidence="23">Phospholipid-transporting ATPase</fullName>
        <ecNumber evidence="23">7.6.2.1</ecNumber>
    </recommendedName>
</protein>
<evidence type="ECO:0000256" key="23">
    <source>
        <dbReference type="RuleBase" id="RU362033"/>
    </source>
</evidence>
<evidence type="ECO:0000256" key="9">
    <source>
        <dbReference type="ARBA" id="ARBA00022840"/>
    </source>
</evidence>
<dbReference type="SUPFAM" id="SSF81660">
    <property type="entry name" value="Metal cation-transporting ATPase, ATP-binding domain N"/>
    <property type="match status" value="1"/>
</dbReference>
<dbReference type="SFLD" id="SFLDG00002">
    <property type="entry name" value="C1.7:_P-type_atpase_like"/>
    <property type="match status" value="1"/>
</dbReference>
<feature type="binding site" evidence="22">
    <location>
        <position position="603"/>
    </location>
    <ligand>
        <name>Mg(2+)</name>
        <dbReference type="ChEBI" id="CHEBI:18420"/>
    </ligand>
</feature>
<keyword evidence="11 23" id="KW-1278">Translocase</keyword>
<dbReference type="GO" id="GO:0005524">
    <property type="term" value="F:ATP binding"/>
    <property type="evidence" value="ECO:0007669"/>
    <property type="project" value="UniProtKB-UniRule"/>
</dbReference>
<reference evidence="27 28" key="1">
    <citation type="submission" date="2019-12" db="EMBL/GenBank/DDBJ databases">
        <title>Draft genome sequence of the ascomycete Xylaria multiplex DSM 110363.</title>
        <authorList>
            <person name="Buettner E."/>
            <person name="Kellner H."/>
        </authorList>
    </citation>
    <scope>NUCLEOTIDE SEQUENCE [LARGE SCALE GENOMIC DNA]</scope>
    <source>
        <strain evidence="27 28">DSM 110363</strain>
    </source>
</reference>
<comment type="catalytic activity">
    <reaction evidence="15 23">
        <text>ATP + H2O + phospholipidSide 1 = ADP + phosphate + phospholipidSide 2.</text>
        <dbReference type="EC" id="7.6.2.1"/>
    </reaction>
</comment>
<keyword evidence="6 23" id="KW-0812">Transmembrane</keyword>
<keyword evidence="28" id="KW-1185">Reference proteome</keyword>
<gene>
    <name evidence="27" type="ORF">GQX73_g8161</name>
</gene>
<dbReference type="GO" id="GO:0140346">
    <property type="term" value="F:phosphatidylserine flippase activity"/>
    <property type="evidence" value="ECO:0007669"/>
    <property type="project" value="UniProtKB-ARBA"/>
</dbReference>
<feature type="binding site" evidence="21">
    <location>
        <position position="1058"/>
    </location>
    <ligand>
        <name>ATP</name>
        <dbReference type="ChEBI" id="CHEBI:30616"/>
    </ligand>
</feature>
<dbReference type="InParanoid" id="A0A7C8MPC6"/>
<dbReference type="Gene3D" id="2.70.150.10">
    <property type="entry name" value="Calcium-transporting ATPase, cytoplasmic transduction domain A"/>
    <property type="match status" value="1"/>
</dbReference>
<evidence type="ECO:0000256" key="12">
    <source>
        <dbReference type="ARBA" id="ARBA00022989"/>
    </source>
</evidence>
<feature type="transmembrane region" description="Helical" evidence="23">
    <location>
        <begin position="1248"/>
        <end position="1268"/>
    </location>
</feature>
<dbReference type="InterPro" id="IPR023299">
    <property type="entry name" value="ATPase_P-typ_cyto_dom_N"/>
</dbReference>
<feature type="binding site" evidence="22">
    <location>
        <position position="1058"/>
    </location>
    <ligand>
        <name>Mg(2+)</name>
        <dbReference type="ChEBI" id="CHEBI:18420"/>
    </ligand>
</feature>
<dbReference type="Pfam" id="PF13246">
    <property type="entry name" value="Cation_ATPase"/>
    <property type="match status" value="1"/>
</dbReference>
<evidence type="ECO:0000256" key="24">
    <source>
        <dbReference type="SAM" id="MobiDB-lite"/>
    </source>
</evidence>
<dbReference type="InterPro" id="IPR032630">
    <property type="entry name" value="P_typ_ATPase_c"/>
</dbReference>
<comment type="similarity">
    <text evidence="3 23">Belongs to the cation transport ATPase (P-type) (TC 3.A.3) family. Type IV subfamily.</text>
</comment>
<feature type="active site" description="4-aspartylphosphate intermediate" evidence="20">
    <location>
        <position position="601"/>
    </location>
</feature>
<keyword evidence="7 22" id="KW-0479">Metal-binding</keyword>
<dbReference type="GO" id="GO:0140351">
    <property type="term" value="F:glycosylceramide flippase activity"/>
    <property type="evidence" value="ECO:0007669"/>
    <property type="project" value="UniProtKB-ARBA"/>
</dbReference>
<feature type="binding site" evidence="22">
    <location>
        <position position="1054"/>
    </location>
    <ligand>
        <name>Mg(2+)</name>
        <dbReference type="ChEBI" id="CHEBI:18420"/>
    </ligand>
</feature>
<dbReference type="NCBIfam" id="TIGR01652">
    <property type="entry name" value="ATPase-Plipid"/>
    <property type="match status" value="1"/>
</dbReference>
<feature type="binding site" evidence="22">
    <location>
        <position position="601"/>
    </location>
    <ligand>
        <name>Mg(2+)</name>
        <dbReference type="ChEBI" id="CHEBI:18420"/>
    </ligand>
</feature>
<feature type="transmembrane region" description="Helical" evidence="23">
    <location>
        <begin position="1143"/>
        <end position="1164"/>
    </location>
</feature>
<evidence type="ECO:0000256" key="10">
    <source>
        <dbReference type="ARBA" id="ARBA00022842"/>
    </source>
</evidence>
<dbReference type="InterPro" id="IPR044492">
    <property type="entry name" value="P_typ_ATPase_HD_dom"/>
</dbReference>
<feature type="binding site" evidence="21">
    <location>
        <position position="799"/>
    </location>
    <ligand>
        <name>ATP</name>
        <dbReference type="ChEBI" id="CHEBI:30616"/>
    </ligand>
</feature>
<feature type="binding site" evidence="21">
    <location>
        <position position="834"/>
    </location>
    <ligand>
        <name>ATP</name>
        <dbReference type="ChEBI" id="CHEBI:30616"/>
    </ligand>
</feature>
<feature type="compositionally biased region" description="Basic and acidic residues" evidence="24">
    <location>
        <begin position="36"/>
        <end position="52"/>
    </location>
</feature>
<feature type="binding site" evidence="21">
    <location>
        <position position="915"/>
    </location>
    <ligand>
        <name>ATP</name>
        <dbReference type="ChEBI" id="CHEBI:30616"/>
    </ligand>
</feature>
<dbReference type="NCBIfam" id="TIGR01494">
    <property type="entry name" value="ATPase_P-type"/>
    <property type="match status" value="1"/>
</dbReference>
<feature type="transmembrane region" description="Helical" evidence="23">
    <location>
        <begin position="144"/>
        <end position="161"/>
    </location>
</feature>
<evidence type="ECO:0000256" key="15">
    <source>
        <dbReference type="ARBA" id="ARBA00034036"/>
    </source>
</evidence>
<feature type="binding site" evidence="21">
    <location>
        <position position="601"/>
    </location>
    <ligand>
        <name>ATP</name>
        <dbReference type="ChEBI" id="CHEBI:30616"/>
    </ligand>
</feature>
<sequence length="1514" mass="170023">MPKDGRKDGPEDLSTTRSRWATRKLTVKSSGLKRINIKDRIHGKSDSTEKKRQSGGSSEEAGSPGVHGTTIHEEPSNDPDANSTTTSEDAGEARTLYFNLPLPADRKDEEGNPAQSYTRNKIRTAKYTPLSFIPKNIWFQFHNIANIFFLFNVILIFFPIFGGVNPGVNAIPLIFIIVVTAIKDAIEDYRRTVLDNELNNAAVHRLVGWENVNVAEDDVSTWRRIKKATSRFMSLLWDAIQSLWKKDSDSETTNTSTDPRASIETKGNRKSMASAFEDIQMTPVPSPLPPHGPSGANPMEFDALAREKGDLINRELEISGQARFHKDMWKNLQVGDFVRLYNDDELPADVIVLATSDNDGACYVETKNLDGETNLKVRQALRCGRTLKHARDCERAQFSIESEPPQPNLYKYNAAIKWEQSFPEIGVKEMSEAITIDNLLLRGCNLRNTEWVLGVVVFTGHDTKIMMNAGATPSKRARIARELNINVLLNFGILFIICLLSAIVNGVSWSKTDASSAWFDYGAIGGTPGMTGFITFFAALIVFQNLIPISLYISLEIVRTLQAIFIYSDVEMYYEPIDYPCVPKSWNISDDLGQIEYIFSDKTGTLTQNVMEFKKATINGQPYGEAYTEAQAGMRKRLGVDVVKEAAEAREQIAAYKIRALEGLRMIHDNPYLHAEDMTFIAPDFVDDLRAEPGDEQREANAHFMLALALCHTVIAEHIPGENPKIEFKAQSPDEAALVATARDMGFTVLGSTSDGIRLNVMGEEIHYTILNTIEFNSSRKRMSAIIRMPDGRIILFCKGADSIIYSRLQRGEQAELRKTTAEHLELFAREGLRTLCIAQRILSEQEYLEWRKEHDKAASAIQDREEKLEEVADKIEQNLTLLGGTAIEDRLQDGVPDTIELLGKAGIKLWVLTGDKVETAINIGFSCNLLNNDMELITLKVLEDESGNTTSDDFVSQLDKELTERLQRFGLTGNDEDLAQARQNHEAPSPTHALVVDGFTLKWVLDERIKQKFLILCKQCAAVLCCRVSPAQKAAVVSMVKNGLDVMTLSIGDGANDVAMIQEADVGVGIAGVEGRQAVMSADYAIGQFRFLQRLILVHGRWSYRRMAEAIANFFYKNMIWTFTIFWYQIWCNYDITYLFEYTYIILFNLIFTSLPPIVIGVLDQDVSDSVSLAVPQLYRRGHTWQTAFIKASSRFFIPYLVASNTPTIAGNGKDVIERQRLGAYIAHPAVITINLYILINTYTWDWLTVLIIAISDLLIFFWSGVYTSSTFAQTFYGSAAQIYGELSFWIVLVLTPLICIAPRYASKALQKVFWPYDVDIIREQVTSGKFGKGTERRDEQNVDDSKESLSSSSGSSRRKHHQPQQSVDEDLRPIYPPSIAATSVAGHGPRSQRGSDGTNYTRHDISMETPVNQPADIPNVPVRQSIDRVRPSYDRMRMSIDRMDRGCRASFEASNDFTSAAMLSRFESTHSVPPEPEGTGIVSRIRRRTRGKSFKSPFAFHKDHNNHIQEHE</sequence>
<feature type="binding site" evidence="21">
    <location>
        <position position="735"/>
    </location>
    <ligand>
        <name>ATP</name>
        <dbReference type="ChEBI" id="CHEBI:30616"/>
    </ligand>
</feature>
<comment type="catalytic activity">
    <reaction evidence="17">
        <text>a beta-D-glucosyl-(1&lt;-&gt;1')-N-acylsphing-4-enine(out) + ATP + H2O = a beta-D-glucosyl-(1&lt;-&gt;1')-N-acylsphing-4-enine(in) + ADP + phosphate + H(+)</text>
        <dbReference type="Rhea" id="RHEA:66036"/>
        <dbReference type="ChEBI" id="CHEBI:15377"/>
        <dbReference type="ChEBI" id="CHEBI:15378"/>
        <dbReference type="ChEBI" id="CHEBI:22801"/>
        <dbReference type="ChEBI" id="CHEBI:30616"/>
        <dbReference type="ChEBI" id="CHEBI:43474"/>
        <dbReference type="ChEBI" id="CHEBI:456216"/>
    </reaction>
    <physiologicalReaction direction="left-to-right" evidence="17">
        <dbReference type="Rhea" id="RHEA:66037"/>
    </physiologicalReaction>
</comment>
<comment type="catalytic activity">
    <reaction evidence="19">
        <text>a 1,2-diacyl-sn-glycero-3-phosphocholine(out) + ATP + H2O = a 1,2-diacyl-sn-glycero-3-phosphocholine(in) + ADP + phosphate + H(+)</text>
        <dbReference type="Rhea" id="RHEA:38583"/>
        <dbReference type="ChEBI" id="CHEBI:15377"/>
        <dbReference type="ChEBI" id="CHEBI:15378"/>
        <dbReference type="ChEBI" id="CHEBI:30616"/>
        <dbReference type="ChEBI" id="CHEBI:43474"/>
        <dbReference type="ChEBI" id="CHEBI:57643"/>
        <dbReference type="ChEBI" id="CHEBI:456216"/>
    </reaction>
    <physiologicalReaction direction="left-to-right" evidence="19">
        <dbReference type="Rhea" id="RHEA:38584"/>
    </physiologicalReaction>
</comment>
<dbReference type="FunFam" id="3.40.50.1000:FF:000108">
    <property type="entry name" value="Phospholipid-transporting ATPase"/>
    <property type="match status" value="1"/>
</dbReference>
<keyword evidence="14 23" id="KW-0472">Membrane</keyword>
<feature type="transmembrane region" description="Helical" evidence="23">
    <location>
        <begin position="167"/>
        <end position="186"/>
    </location>
</feature>
<dbReference type="Gene3D" id="3.40.50.1000">
    <property type="entry name" value="HAD superfamily/HAD-like"/>
    <property type="match status" value="1"/>
</dbReference>
<feature type="compositionally biased region" description="Polar residues" evidence="24">
    <location>
        <begin position="79"/>
        <end position="88"/>
    </location>
</feature>
<dbReference type="InterPro" id="IPR032631">
    <property type="entry name" value="P-type_ATPase_N"/>
</dbReference>
<dbReference type="GO" id="GO:0006897">
    <property type="term" value="P:endocytosis"/>
    <property type="evidence" value="ECO:0007669"/>
    <property type="project" value="UniProtKB-ARBA"/>
</dbReference>
<keyword evidence="10 22" id="KW-0460">Magnesium</keyword>
<dbReference type="GO" id="GO:0070867">
    <property type="term" value="C:mating projection tip membrane"/>
    <property type="evidence" value="ECO:0007669"/>
    <property type="project" value="UniProtKB-ARBA"/>
</dbReference>
<dbReference type="PANTHER" id="PTHR24092:SF180">
    <property type="entry name" value="PHOSPHOLIPID-TRANSPORTING ATPASE DNF1-RELATED"/>
    <property type="match status" value="1"/>
</dbReference>
<dbReference type="Proteomes" id="UP000481858">
    <property type="component" value="Unassembled WGS sequence"/>
</dbReference>
<evidence type="ECO:0000256" key="16">
    <source>
        <dbReference type="ARBA" id="ARBA00049128"/>
    </source>
</evidence>
<organism evidence="27 28">
    <name type="scientific">Xylaria multiplex</name>
    <dbReference type="NCBI Taxonomy" id="323545"/>
    <lineage>
        <taxon>Eukaryota</taxon>
        <taxon>Fungi</taxon>
        <taxon>Dikarya</taxon>
        <taxon>Ascomycota</taxon>
        <taxon>Pezizomycotina</taxon>
        <taxon>Sordariomycetes</taxon>
        <taxon>Xylariomycetidae</taxon>
        <taxon>Xylariales</taxon>
        <taxon>Xylariaceae</taxon>
        <taxon>Xylaria</taxon>
    </lineage>
</organism>
<dbReference type="Gene3D" id="3.40.1110.10">
    <property type="entry name" value="Calcium-transporting ATPase, cytoplasmic domain N"/>
    <property type="match status" value="1"/>
</dbReference>
<feature type="binding site" evidence="21">
    <location>
        <position position="916"/>
    </location>
    <ligand>
        <name>ATP</name>
        <dbReference type="ChEBI" id="CHEBI:30616"/>
    </ligand>
</feature>
<dbReference type="PRINTS" id="PR00119">
    <property type="entry name" value="CATATPASE"/>
</dbReference>
<feature type="compositionally biased region" description="Basic and acidic residues" evidence="24">
    <location>
        <begin position="1"/>
        <end position="10"/>
    </location>
</feature>
<feature type="binding site" evidence="21">
    <location>
        <position position="602"/>
    </location>
    <ligand>
        <name>ATP</name>
        <dbReference type="ChEBI" id="CHEBI:30616"/>
    </ligand>
</feature>
<dbReference type="FunFam" id="3.40.50.1000:FF:000001">
    <property type="entry name" value="Phospholipid-transporting ATPase IC"/>
    <property type="match status" value="1"/>
</dbReference>
<comment type="catalytic activity">
    <reaction evidence="16">
        <text>a 1,2-diacyl-sn-glycero-3-phosphoethanolamine(out) + ATP + H2O = a 1,2-diacyl-sn-glycero-3-phosphoethanolamine(in) + ADP + phosphate + H(+)</text>
        <dbReference type="Rhea" id="RHEA:66132"/>
        <dbReference type="ChEBI" id="CHEBI:15377"/>
        <dbReference type="ChEBI" id="CHEBI:15378"/>
        <dbReference type="ChEBI" id="CHEBI:30616"/>
        <dbReference type="ChEBI" id="CHEBI:43474"/>
        <dbReference type="ChEBI" id="CHEBI:64612"/>
        <dbReference type="ChEBI" id="CHEBI:456216"/>
    </reaction>
    <physiologicalReaction direction="left-to-right" evidence="16">
        <dbReference type="Rhea" id="RHEA:66133"/>
    </physiologicalReaction>
</comment>
<comment type="subcellular location">
    <subcellularLocation>
        <location evidence="2">Cell membrane</location>
        <topology evidence="2">Multi-pass membrane protein</topology>
    </subcellularLocation>
    <subcellularLocation>
        <location evidence="23">Membrane</location>
        <topology evidence="23">Multi-pass membrane protein</topology>
    </subcellularLocation>
</comment>
<dbReference type="GO" id="GO:0007163">
    <property type="term" value="P:establishment or maintenance of cell polarity"/>
    <property type="evidence" value="ECO:0007669"/>
    <property type="project" value="UniProtKB-ARBA"/>
</dbReference>
<dbReference type="SUPFAM" id="SSF81665">
    <property type="entry name" value="Calcium ATPase, transmembrane domain M"/>
    <property type="match status" value="1"/>
</dbReference>
<feature type="compositionally biased region" description="Low complexity" evidence="24">
    <location>
        <begin position="54"/>
        <end position="64"/>
    </location>
</feature>
<feature type="binding site" evidence="21">
    <location>
        <position position="603"/>
    </location>
    <ligand>
        <name>ATP</name>
        <dbReference type="ChEBI" id="CHEBI:30616"/>
    </ligand>
</feature>
<dbReference type="GO" id="GO:1990531">
    <property type="term" value="C:phospholipid-translocating ATPase complex"/>
    <property type="evidence" value="ECO:0007669"/>
    <property type="project" value="UniProtKB-ARBA"/>
</dbReference>
<comment type="catalytic activity">
    <reaction evidence="18">
        <text>a 1,2-diacyl-sn-glycero-3-phospho-L-serine(out) + ATP + H2O = a 1,2-diacyl-sn-glycero-3-phospho-L-serine(in) + ADP + phosphate + H(+)</text>
        <dbReference type="Rhea" id="RHEA:38567"/>
        <dbReference type="ChEBI" id="CHEBI:15377"/>
        <dbReference type="ChEBI" id="CHEBI:15378"/>
        <dbReference type="ChEBI" id="CHEBI:30616"/>
        <dbReference type="ChEBI" id="CHEBI:43474"/>
        <dbReference type="ChEBI" id="CHEBI:57262"/>
        <dbReference type="ChEBI" id="CHEBI:456216"/>
    </reaction>
    <physiologicalReaction direction="left-to-right" evidence="18">
        <dbReference type="Rhea" id="RHEA:38568"/>
    </physiologicalReaction>
</comment>
<keyword evidence="12 23" id="KW-1133">Transmembrane helix</keyword>
<dbReference type="SFLD" id="SFLDS00003">
    <property type="entry name" value="Haloacid_Dehalogenase"/>
    <property type="match status" value="1"/>
</dbReference>
<feature type="binding site" evidence="21">
    <location>
        <position position="776"/>
    </location>
    <ligand>
        <name>ATP</name>
        <dbReference type="ChEBI" id="CHEBI:30616"/>
    </ligand>
</feature>